<dbReference type="SUPFAM" id="SSF48264">
    <property type="entry name" value="Cytochrome P450"/>
    <property type="match status" value="1"/>
</dbReference>
<evidence type="ECO:0000313" key="9">
    <source>
        <dbReference type="EMBL" id="SFJ97831.1"/>
    </source>
</evidence>
<proteinExistence type="inferred from homology"/>
<organism evidence="9 10">
    <name type="scientific">Paraburkholderia megapolitana</name>
    <dbReference type="NCBI Taxonomy" id="420953"/>
    <lineage>
        <taxon>Bacteria</taxon>
        <taxon>Pseudomonadati</taxon>
        <taxon>Pseudomonadota</taxon>
        <taxon>Betaproteobacteria</taxon>
        <taxon>Burkholderiales</taxon>
        <taxon>Burkholderiaceae</taxon>
        <taxon>Paraburkholderia</taxon>
    </lineage>
</organism>
<dbReference type="InterPro" id="IPR002401">
    <property type="entry name" value="Cyt_P450_E_grp-I"/>
</dbReference>
<keyword evidence="10" id="KW-1185">Reference proteome</keyword>
<dbReference type="PANTHER" id="PTHR24291:SF50">
    <property type="entry name" value="BIFUNCTIONAL ALBAFLAVENONE MONOOXYGENASE_TERPENE SYNTHASE"/>
    <property type="match status" value="1"/>
</dbReference>
<keyword evidence="4 8" id="KW-0560">Oxidoreductase</keyword>
<dbReference type="Proteomes" id="UP000199548">
    <property type="component" value="Unassembled WGS sequence"/>
</dbReference>
<evidence type="ECO:0000256" key="5">
    <source>
        <dbReference type="ARBA" id="ARBA00023004"/>
    </source>
</evidence>
<dbReference type="PRINTS" id="PR00463">
    <property type="entry name" value="EP450I"/>
</dbReference>
<evidence type="ECO:0000256" key="3">
    <source>
        <dbReference type="ARBA" id="ARBA00022723"/>
    </source>
</evidence>
<keyword evidence="5 7" id="KW-0408">Iron</keyword>
<feature type="binding site" description="axial binding residue" evidence="7">
    <location>
        <position position="388"/>
    </location>
    <ligand>
        <name>heme</name>
        <dbReference type="ChEBI" id="CHEBI:30413"/>
    </ligand>
    <ligandPart>
        <name>Fe</name>
        <dbReference type="ChEBI" id="CHEBI:18248"/>
    </ligandPart>
</feature>
<accession>A0A1I3VUN1</accession>
<dbReference type="Gene3D" id="1.10.630.10">
    <property type="entry name" value="Cytochrome P450"/>
    <property type="match status" value="1"/>
</dbReference>
<dbReference type="PANTHER" id="PTHR24291">
    <property type="entry name" value="CYTOCHROME P450 FAMILY 4"/>
    <property type="match status" value="1"/>
</dbReference>
<dbReference type="Pfam" id="PF00067">
    <property type="entry name" value="p450"/>
    <property type="match status" value="1"/>
</dbReference>
<evidence type="ECO:0000256" key="2">
    <source>
        <dbReference type="ARBA" id="ARBA00022617"/>
    </source>
</evidence>
<evidence type="ECO:0000256" key="7">
    <source>
        <dbReference type="PIRSR" id="PIRSR602401-1"/>
    </source>
</evidence>
<reference evidence="9 10" key="1">
    <citation type="submission" date="2016-10" db="EMBL/GenBank/DDBJ databases">
        <authorList>
            <person name="de Groot N.N."/>
        </authorList>
    </citation>
    <scope>NUCLEOTIDE SEQUENCE [LARGE SCALE GENOMIC DNA]</scope>
    <source>
        <strain evidence="9 10">LMG 23650</strain>
    </source>
</reference>
<sequence length="451" mass="50692">MSAKPIQTVKGWPVLGSIMHYKRDALSLFLNAARDLGDVSAIMMGPTRVVLVNSPQHVAEILQDRTDAFGRSPSYRELELLLGAGMLTTEGAQWKAQRAQAQPAFQKKQLTSMIPTIREKIDQVVGEWMPAGQTGLRRRDLFADMLDMSMRITLRTLFGQVHELAHRKMITALEDGSRYVIQRLEGIVNLPPHWPTPSAKEFWKNRAVLDASVLDIIRQYQRGTQPPNLLGMVLEGDGPQDEENIKNQLLTLFITSYETVATGMTWVFHFLSQHPRWYQAVVEELERYDELGYDDIFSLTTTNAVIHESLRLMPPIWSFSRTAKRDVTIDGYPIAAGTMVVVSPYCLQRHPSHWDDPDTFNPARWTAGSSTSKRVSAFLPFGTGPRICVGMNYAMMLLPLILKGACRRGTFSLDSAHPVRIKAGVTIRPVGGLMGHWTSHERLLEQKGIAT</sequence>
<dbReference type="GO" id="GO:0004497">
    <property type="term" value="F:monooxygenase activity"/>
    <property type="evidence" value="ECO:0007669"/>
    <property type="project" value="UniProtKB-KW"/>
</dbReference>
<keyword evidence="2 7" id="KW-0349">Heme</keyword>
<dbReference type="InterPro" id="IPR001128">
    <property type="entry name" value="Cyt_P450"/>
</dbReference>
<dbReference type="STRING" id="420953.SAMN05192543_114123"/>
<dbReference type="InterPro" id="IPR036396">
    <property type="entry name" value="Cyt_P450_sf"/>
</dbReference>
<dbReference type="PRINTS" id="PR00385">
    <property type="entry name" value="P450"/>
</dbReference>
<dbReference type="EMBL" id="FOQU01000014">
    <property type="protein sequence ID" value="SFJ97831.1"/>
    <property type="molecule type" value="Genomic_DNA"/>
</dbReference>
<comment type="similarity">
    <text evidence="1 8">Belongs to the cytochrome P450 family.</text>
</comment>
<keyword evidence="3 7" id="KW-0479">Metal-binding</keyword>
<evidence type="ECO:0000256" key="1">
    <source>
        <dbReference type="ARBA" id="ARBA00010617"/>
    </source>
</evidence>
<evidence type="ECO:0000256" key="8">
    <source>
        <dbReference type="RuleBase" id="RU000461"/>
    </source>
</evidence>
<evidence type="ECO:0000256" key="4">
    <source>
        <dbReference type="ARBA" id="ARBA00023002"/>
    </source>
</evidence>
<dbReference type="InterPro" id="IPR050196">
    <property type="entry name" value="Cytochrome_P450_Monoox"/>
</dbReference>
<evidence type="ECO:0000313" key="10">
    <source>
        <dbReference type="Proteomes" id="UP000199548"/>
    </source>
</evidence>
<evidence type="ECO:0000256" key="6">
    <source>
        <dbReference type="ARBA" id="ARBA00023033"/>
    </source>
</evidence>
<dbReference type="InterPro" id="IPR017972">
    <property type="entry name" value="Cyt_P450_CS"/>
</dbReference>
<dbReference type="AlphaFoldDB" id="A0A1I3VUN1"/>
<dbReference type="GO" id="GO:0020037">
    <property type="term" value="F:heme binding"/>
    <property type="evidence" value="ECO:0007669"/>
    <property type="project" value="InterPro"/>
</dbReference>
<gene>
    <name evidence="9" type="ORF">SAMN05192543_114123</name>
</gene>
<dbReference type="RefSeq" id="WP_170275841.1">
    <property type="nucleotide sequence ID" value="NZ_CP041745.1"/>
</dbReference>
<protein>
    <submittedName>
        <fullName evidence="9">Cytochrome P450</fullName>
    </submittedName>
</protein>
<dbReference type="PROSITE" id="PS00086">
    <property type="entry name" value="CYTOCHROME_P450"/>
    <property type="match status" value="1"/>
</dbReference>
<dbReference type="GO" id="GO:0005506">
    <property type="term" value="F:iron ion binding"/>
    <property type="evidence" value="ECO:0007669"/>
    <property type="project" value="InterPro"/>
</dbReference>
<keyword evidence="6 8" id="KW-0503">Monooxygenase</keyword>
<name>A0A1I3VUN1_9BURK</name>
<comment type="cofactor">
    <cofactor evidence="7">
        <name>heme</name>
        <dbReference type="ChEBI" id="CHEBI:30413"/>
    </cofactor>
</comment>
<dbReference type="GO" id="GO:0016705">
    <property type="term" value="F:oxidoreductase activity, acting on paired donors, with incorporation or reduction of molecular oxygen"/>
    <property type="evidence" value="ECO:0007669"/>
    <property type="project" value="InterPro"/>
</dbReference>